<protein>
    <recommendedName>
        <fullName evidence="1">Reverse transcriptase zinc-binding domain-containing protein</fullName>
    </recommendedName>
</protein>
<dbReference type="Proteomes" id="UP000077051">
    <property type="component" value="Unassembled WGS sequence"/>
</dbReference>
<dbReference type="OrthoDB" id="2417874at2759"/>
<dbReference type="VEuPathDB" id="FungiDB:MUCCIDRAFT_116129"/>
<gene>
    <name evidence="2" type="ORF">MUCCIDRAFT_116129</name>
</gene>
<dbReference type="AlphaFoldDB" id="A0A168GUR7"/>
<dbReference type="STRING" id="747725.A0A168GUR7"/>
<feature type="domain" description="Reverse transcriptase zinc-binding" evidence="1">
    <location>
        <begin position="471"/>
        <end position="539"/>
    </location>
</feature>
<name>A0A168GUR7_MUCCL</name>
<keyword evidence="3" id="KW-1185">Reference proteome</keyword>
<reference evidence="2 3" key="1">
    <citation type="submission" date="2015-06" db="EMBL/GenBank/DDBJ databases">
        <title>Expansion of signal transduction pathways in fungi by whole-genome duplication.</title>
        <authorList>
            <consortium name="DOE Joint Genome Institute"/>
            <person name="Corrochano L.M."/>
            <person name="Kuo A."/>
            <person name="Marcet-Houben M."/>
            <person name="Polaino S."/>
            <person name="Salamov A."/>
            <person name="Villalobos J.M."/>
            <person name="Alvarez M.I."/>
            <person name="Avalos J."/>
            <person name="Benito E.P."/>
            <person name="Benoit I."/>
            <person name="Burger G."/>
            <person name="Camino L.P."/>
            <person name="Canovas D."/>
            <person name="Cerda-Olmedo E."/>
            <person name="Cheng J.-F."/>
            <person name="Dominguez A."/>
            <person name="Elias M."/>
            <person name="Eslava A.P."/>
            <person name="Glaser F."/>
            <person name="Grimwood J."/>
            <person name="Gutierrez G."/>
            <person name="Heitman J."/>
            <person name="Henrissat B."/>
            <person name="Iturriaga E.A."/>
            <person name="Lang B.F."/>
            <person name="Lavin J.L."/>
            <person name="Lee S."/>
            <person name="Li W."/>
            <person name="Lindquist E."/>
            <person name="Lopez-Garcia S."/>
            <person name="Luque E.M."/>
            <person name="Marcos A.T."/>
            <person name="Martin J."/>
            <person name="Mccluskey K."/>
            <person name="Medina H.R."/>
            <person name="Miralles-Duran A."/>
            <person name="Miyazaki A."/>
            <person name="Munoz-Torres E."/>
            <person name="Oguiza J.A."/>
            <person name="Ohm R."/>
            <person name="Olmedo M."/>
            <person name="Orejas M."/>
            <person name="Ortiz-Castellanos L."/>
            <person name="Pisabarro A.G."/>
            <person name="Rodriguez-Romero J."/>
            <person name="Ruiz-Herrera J."/>
            <person name="Ruiz-Vazquez R."/>
            <person name="Sanz C."/>
            <person name="Schackwitz W."/>
            <person name="Schmutz J."/>
            <person name="Shahriari M."/>
            <person name="Shelest E."/>
            <person name="Silva-Franco F."/>
            <person name="Soanes D."/>
            <person name="Syed K."/>
            <person name="Tagua V.G."/>
            <person name="Talbot N.J."/>
            <person name="Thon M."/>
            <person name="De Vries R.P."/>
            <person name="Wiebenga A."/>
            <person name="Yadav J.S."/>
            <person name="Braun E.L."/>
            <person name="Baker S."/>
            <person name="Garre V."/>
            <person name="Horwitz B."/>
            <person name="Torres-Martinez S."/>
            <person name="Idnurm A."/>
            <person name="Herrera-Estrella A."/>
            <person name="Gabaldon T."/>
            <person name="Grigoriev I.V."/>
        </authorList>
    </citation>
    <scope>NUCLEOTIDE SEQUENCE [LARGE SCALE GENOMIC DNA]</scope>
    <source>
        <strain evidence="2 3">CBS 277.49</strain>
    </source>
</reference>
<accession>A0A168GUR7</accession>
<proteinExistence type="predicted"/>
<dbReference type="EMBL" id="AMYB01000012">
    <property type="protein sequence ID" value="OAC98043.1"/>
    <property type="molecule type" value="Genomic_DNA"/>
</dbReference>
<comment type="caution">
    <text evidence="2">The sequence shown here is derived from an EMBL/GenBank/DDBJ whole genome shotgun (WGS) entry which is preliminary data.</text>
</comment>
<organism evidence="2 3">
    <name type="scientific">Mucor lusitanicus CBS 277.49</name>
    <dbReference type="NCBI Taxonomy" id="747725"/>
    <lineage>
        <taxon>Eukaryota</taxon>
        <taxon>Fungi</taxon>
        <taxon>Fungi incertae sedis</taxon>
        <taxon>Mucoromycota</taxon>
        <taxon>Mucoromycotina</taxon>
        <taxon>Mucoromycetes</taxon>
        <taxon>Mucorales</taxon>
        <taxon>Mucorineae</taxon>
        <taxon>Mucoraceae</taxon>
        <taxon>Mucor</taxon>
    </lineage>
</organism>
<evidence type="ECO:0000313" key="2">
    <source>
        <dbReference type="EMBL" id="OAC98043.1"/>
    </source>
</evidence>
<evidence type="ECO:0000259" key="1">
    <source>
        <dbReference type="Pfam" id="PF13966"/>
    </source>
</evidence>
<dbReference type="Pfam" id="PF13966">
    <property type="entry name" value="zf-RVT"/>
    <property type="match status" value="1"/>
</dbReference>
<evidence type="ECO:0000313" key="3">
    <source>
        <dbReference type="Proteomes" id="UP000077051"/>
    </source>
</evidence>
<dbReference type="InterPro" id="IPR026960">
    <property type="entry name" value="RVT-Znf"/>
</dbReference>
<sequence length="640" mass="71449">MSPVDIPRSWKPSPVNVHEDHGTGARNWTLDFVSRSGAPSPVKILSYADDLEVFLSSPEEWSVLLSVLDLYGLASNAKVNISKTVLVSLSGVSHPAWVALAETTGLQWHDAHSRGAVRYLGYPLYHTESQLQDYLDGVLVKVQRHSNLLKQRNLSIRGAGLVANSLLLSKVYHLLRVVPGGDTIKLWLKSLKKVVREYLMSFRPAVAWSTLCLPRKFGGVGLVDIADQSLALHLVYLQRLLRPPSPNDFVSSWLVYAFQVYTGHKSVLPWFSFPELYQCRVSSVPVLQHLGKLLSKLPKLVPSSGWSARWFLDLPLCSVLSTVPSVPPPRDPSSLDPRFLVSDVSFWQPDLGIVDGVTSHLAWSSRVLRPVFLALHRDRGPVSLVYPPVMDSKIVLSHADFFTMPRSDGANSWMPDCSHWNVSNSSRSAVPVARLSLGALRRSWHPKKDIITSRMGPPLNLDTHLLLSPTSWRVFWSLKMPAKAFTPWWRLLHNRVATRSWCYGAKFKLVLSPVCALCGSESENLYHFVVGCLHKSFFWRDVVSLLSLQELLPSEASIWLALTSFCSGDDLVVIDEDVLVALGAAYSTLWKYHWRCVIDEEPWIASAAINLVRQDHGSLFSSLSLARDQAGTLVLPVPTL</sequence>